<keyword evidence="2" id="KW-1185">Reference proteome</keyword>
<dbReference type="Pfam" id="PF20099">
    <property type="entry name" value="DUF6489"/>
    <property type="match status" value="1"/>
</dbReference>
<proteinExistence type="predicted"/>
<protein>
    <submittedName>
        <fullName evidence="1">Uncharacterized protein</fullName>
    </submittedName>
</protein>
<evidence type="ECO:0000313" key="2">
    <source>
        <dbReference type="Proteomes" id="UP000480266"/>
    </source>
</evidence>
<dbReference type="AlphaFoldDB" id="A0A7C9VKD3"/>
<dbReference type="Proteomes" id="UP000480266">
    <property type="component" value="Unassembled WGS sequence"/>
</dbReference>
<organism evidence="1 2">
    <name type="scientific">Candidatus Afipia apatlaquensis</name>
    <dbReference type="NCBI Taxonomy" id="2712852"/>
    <lineage>
        <taxon>Bacteria</taxon>
        <taxon>Pseudomonadati</taxon>
        <taxon>Pseudomonadota</taxon>
        <taxon>Alphaproteobacteria</taxon>
        <taxon>Hyphomicrobiales</taxon>
        <taxon>Nitrobacteraceae</taxon>
        <taxon>Afipia</taxon>
    </lineage>
</organism>
<dbReference type="EMBL" id="JAAMRR010001231">
    <property type="protein sequence ID" value="NGX98209.1"/>
    <property type="molecule type" value="Genomic_DNA"/>
</dbReference>
<sequence>MKITVNIDCTPQEAREFLGLPNIQPMQEKAMKQIEERLLAGVASMSPDAIMRNWMSFNPEQIGDMFKIFGGLAGGGTKK</sequence>
<evidence type="ECO:0000313" key="1">
    <source>
        <dbReference type="EMBL" id="NGX98209.1"/>
    </source>
</evidence>
<reference evidence="1" key="1">
    <citation type="submission" date="2020-02" db="EMBL/GenBank/DDBJ databases">
        <title>Draft genome sequence of Candidatus Afipia apatlaquensis IBT-C3, a potential strain for decolorization of textile dyes.</title>
        <authorList>
            <person name="Sanchez-Reyes A."/>
            <person name="Breton-Deval L."/>
            <person name="Mangelson H."/>
            <person name="Sanchez-Flores A."/>
        </authorList>
    </citation>
    <scope>NUCLEOTIDE SEQUENCE [LARGE SCALE GENOMIC DNA]</scope>
    <source>
        <strain evidence="1">IBT-C3</strain>
    </source>
</reference>
<dbReference type="InterPro" id="IPR045502">
    <property type="entry name" value="DUF6489"/>
</dbReference>
<accession>A0A7C9VKD3</accession>
<name>A0A7C9VKD3_9BRAD</name>
<comment type="caution">
    <text evidence="1">The sequence shown here is derived from an EMBL/GenBank/DDBJ whole genome shotgun (WGS) entry which is preliminary data.</text>
</comment>
<gene>
    <name evidence="1" type="ORF">G4V63_24285</name>
</gene>